<evidence type="ECO:0000256" key="1">
    <source>
        <dbReference type="ARBA" id="ARBA00010641"/>
    </source>
</evidence>
<keyword evidence="4" id="KW-0804">Transcription</keyword>
<dbReference type="PANTHER" id="PTHR43133:SF46">
    <property type="entry name" value="RNA POLYMERASE SIGMA-70 FACTOR ECF SUBFAMILY"/>
    <property type="match status" value="1"/>
</dbReference>
<evidence type="ECO:0000313" key="7">
    <source>
        <dbReference type="EMBL" id="GEO21457.1"/>
    </source>
</evidence>
<sequence length="229" mass="26847">MGIFYFDIWKFNFLSTFLSVLNPNIQIIMKYEQLGSYELWGLIQSADQEAYAYIFTSYSDDIFKYGQKFTTDCGLIEDVIQDVFVHLWEIKCSLNIHSSIRFYLFSSFRRELLRRLKVNQKHEVLEDYHSSMAWQDSFQEILIENQITHESSRKISSALDNLSTRQKEAIYLKYIQDLSYDEISELMGIKVPSLYNLVLKGLKSMKQFLTSSDFTAKVIVLFGFISADA</sequence>
<keyword evidence="8" id="KW-1185">Reference proteome</keyword>
<dbReference type="InterPro" id="IPR007627">
    <property type="entry name" value="RNA_pol_sigma70_r2"/>
</dbReference>
<dbReference type="Pfam" id="PF08281">
    <property type="entry name" value="Sigma70_r4_2"/>
    <property type="match status" value="1"/>
</dbReference>
<dbReference type="GO" id="GO:0006352">
    <property type="term" value="P:DNA-templated transcription initiation"/>
    <property type="evidence" value="ECO:0007669"/>
    <property type="project" value="InterPro"/>
</dbReference>
<dbReference type="GO" id="GO:0016987">
    <property type="term" value="F:sigma factor activity"/>
    <property type="evidence" value="ECO:0007669"/>
    <property type="project" value="UniProtKB-KW"/>
</dbReference>
<dbReference type="Proteomes" id="UP000321301">
    <property type="component" value="Unassembled WGS sequence"/>
</dbReference>
<evidence type="ECO:0000256" key="2">
    <source>
        <dbReference type="ARBA" id="ARBA00023015"/>
    </source>
</evidence>
<dbReference type="Gene3D" id="1.10.1740.10">
    <property type="match status" value="1"/>
</dbReference>
<comment type="caution">
    <text evidence="7">The sequence shown here is derived from an EMBL/GenBank/DDBJ whole genome shotgun (WGS) entry which is preliminary data.</text>
</comment>
<dbReference type="InterPro" id="IPR039425">
    <property type="entry name" value="RNA_pol_sigma-70-like"/>
</dbReference>
<evidence type="ECO:0000259" key="5">
    <source>
        <dbReference type="Pfam" id="PF04542"/>
    </source>
</evidence>
<organism evidence="7 8">
    <name type="scientific">Cyclobacterium qasimii</name>
    <dbReference type="NCBI Taxonomy" id="1350429"/>
    <lineage>
        <taxon>Bacteria</taxon>
        <taxon>Pseudomonadati</taxon>
        <taxon>Bacteroidota</taxon>
        <taxon>Cytophagia</taxon>
        <taxon>Cytophagales</taxon>
        <taxon>Cyclobacteriaceae</taxon>
        <taxon>Cyclobacterium</taxon>
    </lineage>
</organism>
<dbReference type="InterPro" id="IPR013325">
    <property type="entry name" value="RNA_pol_sigma_r2"/>
</dbReference>
<gene>
    <name evidence="7" type="ORF">CQA01_19910</name>
</gene>
<reference evidence="7 8" key="1">
    <citation type="submission" date="2019-07" db="EMBL/GenBank/DDBJ databases">
        <title>Whole genome shotgun sequence of Cyclobacterium qasimii NBRC 106168.</title>
        <authorList>
            <person name="Hosoyama A."/>
            <person name="Uohara A."/>
            <person name="Ohji S."/>
            <person name="Ichikawa N."/>
        </authorList>
    </citation>
    <scope>NUCLEOTIDE SEQUENCE [LARGE SCALE GENOMIC DNA]</scope>
    <source>
        <strain evidence="7 8">NBRC 106168</strain>
    </source>
</reference>
<proteinExistence type="inferred from homology"/>
<feature type="domain" description="RNA polymerase sigma-70 region 2" evidence="5">
    <location>
        <begin position="55"/>
        <end position="120"/>
    </location>
</feature>
<accession>A0A512CBC2</accession>
<keyword evidence="3" id="KW-0731">Sigma factor</keyword>
<evidence type="ECO:0000259" key="6">
    <source>
        <dbReference type="Pfam" id="PF08281"/>
    </source>
</evidence>
<feature type="domain" description="RNA polymerase sigma factor 70 region 4 type 2" evidence="6">
    <location>
        <begin position="153"/>
        <end position="205"/>
    </location>
</feature>
<dbReference type="SUPFAM" id="SSF88946">
    <property type="entry name" value="Sigma2 domain of RNA polymerase sigma factors"/>
    <property type="match status" value="1"/>
</dbReference>
<evidence type="ECO:0008006" key="9">
    <source>
        <dbReference type="Google" id="ProtNLM"/>
    </source>
</evidence>
<protein>
    <recommendedName>
        <fullName evidence="9">DNA-directed RNA polymerase sigma-70 factor</fullName>
    </recommendedName>
</protein>
<evidence type="ECO:0000313" key="8">
    <source>
        <dbReference type="Proteomes" id="UP000321301"/>
    </source>
</evidence>
<comment type="similarity">
    <text evidence="1">Belongs to the sigma-70 factor family. ECF subfamily.</text>
</comment>
<dbReference type="Pfam" id="PF04542">
    <property type="entry name" value="Sigma70_r2"/>
    <property type="match status" value="1"/>
</dbReference>
<keyword evidence="2" id="KW-0805">Transcription regulation</keyword>
<evidence type="ECO:0000256" key="3">
    <source>
        <dbReference type="ARBA" id="ARBA00023082"/>
    </source>
</evidence>
<evidence type="ECO:0000256" key="4">
    <source>
        <dbReference type="ARBA" id="ARBA00023163"/>
    </source>
</evidence>
<dbReference type="NCBIfam" id="TIGR02937">
    <property type="entry name" value="sigma70-ECF"/>
    <property type="match status" value="1"/>
</dbReference>
<dbReference type="AlphaFoldDB" id="A0A512CBC2"/>
<dbReference type="InterPro" id="IPR013324">
    <property type="entry name" value="RNA_pol_sigma_r3/r4-like"/>
</dbReference>
<dbReference type="InterPro" id="IPR014284">
    <property type="entry name" value="RNA_pol_sigma-70_dom"/>
</dbReference>
<dbReference type="InterPro" id="IPR036388">
    <property type="entry name" value="WH-like_DNA-bd_sf"/>
</dbReference>
<dbReference type="InterPro" id="IPR013249">
    <property type="entry name" value="RNA_pol_sigma70_r4_t2"/>
</dbReference>
<dbReference type="EMBL" id="BJYV01000007">
    <property type="protein sequence ID" value="GEO21457.1"/>
    <property type="molecule type" value="Genomic_DNA"/>
</dbReference>
<dbReference type="SUPFAM" id="SSF88659">
    <property type="entry name" value="Sigma3 and sigma4 domains of RNA polymerase sigma factors"/>
    <property type="match status" value="1"/>
</dbReference>
<dbReference type="GO" id="GO:0003677">
    <property type="term" value="F:DNA binding"/>
    <property type="evidence" value="ECO:0007669"/>
    <property type="project" value="InterPro"/>
</dbReference>
<dbReference type="Gene3D" id="1.10.10.10">
    <property type="entry name" value="Winged helix-like DNA-binding domain superfamily/Winged helix DNA-binding domain"/>
    <property type="match status" value="1"/>
</dbReference>
<dbReference type="PANTHER" id="PTHR43133">
    <property type="entry name" value="RNA POLYMERASE ECF-TYPE SIGMA FACTO"/>
    <property type="match status" value="1"/>
</dbReference>
<dbReference type="CDD" id="cd06171">
    <property type="entry name" value="Sigma70_r4"/>
    <property type="match status" value="1"/>
</dbReference>
<name>A0A512CBC2_9BACT</name>